<proteinExistence type="predicted"/>
<sequence>MLNNHRDRTEAFAALLQQHPLTDLLHNAPHVSMDIVRSGDLAVPISVCHDDAPQTWVTSPLAMYADYTQEESRRHLPAYAAHPIIAAVELLKRYLRQQHFARAVTLNNWLISTNLYPALIPQAACKLLQQTREHYPQHALWWRSLNPIQHRDWLQFLQQQGCLLIPGRRIFILSDPAAARQRHRDWQHDARLQRNTRLHYCSDADFQRTQPYERVRDLYNLLYLAKYSQLNPQYSHTWMQALHQHGLLHLQGYADDSGELLGVAGVVANEATLTTPIFGFDTSVAQKVGLYRLHNGLAADYAIEQGLSINMSAGAGQFKQHRGAVACMEYSAVYAHHLPRSQQRAIRAVQFISQYVAAPLMQRLDM</sequence>
<evidence type="ECO:0000313" key="3">
    <source>
        <dbReference type="EMBL" id="UOO89343.1"/>
    </source>
</evidence>
<dbReference type="RefSeq" id="WP_058357042.1">
    <property type="nucleotide sequence ID" value="NZ_CABKVG010000010.1"/>
</dbReference>
<evidence type="ECO:0000256" key="1">
    <source>
        <dbReference type="ARBA" id="ARBA00022723"/>
    </source>
</evidence>
<dbReference type="InterPro" id="IPR020549">
    <property type="entry name" value="YbeY_CS"/>
</dbReference>
<name>A0ABY4E4W4_9NEIS</name>
<protein>
    <recommendedName>
        <fullName evidence="5">BioF2-like acetyltransferase domain-containing protein</fullName>
    </recommendedName>
</protein>
<organism evidence="3 4">
    <name type="scientific">Vitreoscilla massiliensis</name>
    <dbReference type="NCBI Taxonomy" id="1689272"/>
    <lineage>
        <taxon>Bacteria</taxon>
        <taxon>Pseudomonadati</taxon>
        <taxon>Pseudomonadota</taxon>
        <taxon>Betaproteobacteria</taxon>
        <taxon>Neisseriales</taxon>
        <taxon>Neisseriaceae</taxon>
        <taxon>Vitreoscilla</taxon>
    </lineage>
</organism>
<dbReference type="EMBL" id="CP091511">
    <property type="protein sequence ID" value="UOO89343.1"/>
    <property type="molecule type" value="Genomic_DNA"/>
</dbReference>
<evidence type="ECO:0008006" key="5">
    <source>
        <dbReference type="Google" id="ProtNLM"/>
    </source>
</evidence>
<dbReference type="Proteomes" id="UP000832011">
    <property type="component" value="Chromosome"/>
</dbReference>
<gene>
    <name evidence="3" type="ORF">LVJ82_18170</name>
</gene>
<keyword evidence="2" id="KW-0862">Zinc</keyword>
<reference evidence="3 4" key="1">
    <citation type="journal article" date="2022" name="Res Sq">
        <title>Evolution of multicellular longitudinally dividing oral cavity symbionts (Neisseriaceae).</title>
        <authorList>
            <person name="Nyongesa S."/>
            <person name="Weber P."/>
            <person name="Bernet E."/>
            <person name="Pullido F."/>
            <person name="Nieckarz M."/>
            <person name="Delaby M."/>
            <person name="Nieves C."/>
            <person name="Viehboeck T."/>
            <person name="Krause N."/>
            <person name="Rivera-Millot A."/>
            <person name="Nakamura A."/>
            <person name="Vischer N."/>
            <person name="VanNieuwenhze M."/>
            <person name="Brun Y."/>
            <person name="Cava F."/>
            <person name="Bulgheresi S."/>
            <person name="Veyrier F."/>
        </authorList>
    </citation>
    <scope>NUCLEOTIDE SEQUENCE [LARGE SCALE GENOMIC DNA]</scope>
    <source>
        <strain evidence="3 4">SN4</strain>
    </source>
</reference>
<keyword evidence="1" id="KW-0479">Metal-binding</keyword>
<evidence type="ECO:0000313" key="4">
    <source>
        <dbReference type="Proteomes" id="UP000832011"/>
    </source>
</evidence>
<evidence type="ECO:0000256" key="2">
    <source>
        <dbReference type="ARBA" id="ARBA00022833"/>
    </source>
</evidence>
<dbReference type="PROSITE" id="PS01306">
    <property type="entry name" value="UPF0054"/>
    <property type="match status" value="1"/>
</dbReference>
<accession>A0ABY4E4W4</accession>
<keyword evidence="4" id="KW-1185">Reference proteome</keyword>